<feature type="domain" description="Putative DNA-binding" evidence="1">
    <location>
        <begin position="6"/>
        <end position="97"/>
    </location>
</feature>
<dbReference type="InterPro" id="IPR044922">
    <property type="entry name" value="DUF2063_N_sf"/>
</dbReference>
<reference evidence="2 3" key="1">
    <citation type="submission" date="2013-04" db="EMBL/GenBank/DDBJ databases">
        <title>Oceanococcus atlanticus 22II-S10r2 Genome Sequencing.</title>
        <authorList>
            <person name="Lai Q."/>
            <person name="Li G."/>
            <person name="Shao Z."/>
        </authorList>
    </citation>
    <scope>NUCLEOTIDE SEQUENCE [LARGE SCALE GENOMIC DNA]</scope>
    <source>
        <strain evidence="2 3">22II-S10r2</strain>
    </source>
</reference>
<dbReference type="Gene3D" id="1.10.150.690">
    <property type="entry name" value="DUF2063"/>
    <property type="match status" value="1"/>
</dbReference>
<dbReference type="RefSeq" id="WP_083559402.1">
    <property type="nucleotide sequence ID" value="NZ_AQQV01000001.1"/>
</dbReference>
<dbReference type="Pfam" id="PF09836">
    <property type="entry name" value="DUF2063"/>
    <property type="match status" value="1"/>
</dbReference>
<dbReference type="Proteomes" id="UP000192342">
    <property type="component" value="Unassembled WGS sequence"/>
</dbReference>
<dbReference type="STRING" id="1317117.ATO7_02885"/>
<dbReference type="InterPro" id="IPR018640">
    <property type="entry name" value="DUF2063"/>
</dbReference>
<evidence type="ECO:0000313" key="2">
    <source>
        <dbReference type="EMBL" id="ORE88786.1"/>
    </source>
</evidence>
<keyword evidence="3" id="KW-1185">Reference proteome</keyword>
<proteinExistence type="predicted"/>
<gene>
    <name evidence="2" type="ORF">ATO7_02885</name>
</gene>
<organism evidence="2 3">
    <name type="scientific">Oceanococcus atlanticus</name>
    <dbReference type="NCBI Taxonomy" id="1317117"/>
    <lineage>
        <taxon>Bacteria</taxon>
        <taxon>Pseudomonadati</taxon>
        <taxon>Pseudomonadota</taxon>
        <taxon>Gammaproteobacteria</taxon>
        <taxon>Chromatiales</taxon>
        <taxon>Oceanococcaceae</taxon>
        <taxon>Oceanococcus</taxon>
    </lineage>
</organism>
<comment type="caution">
    <text evidence="2">The sequence shown here is derived from an EMBL/GenBank/DDBJ whole genome shotgun (WGS) entry which is preliminary data.</text>
</comment>
<evidence type="ECO:0000259" key="1">
    <source>
        <dbReference type="Pfam" id="PF09836"/>
    </source>
</evidence>
<dbReference type="EMBL" id="AQQV01000001">
    <property type="protein sequence ID" value="ORE88786.1"/>
    <property type="molecule type" value="Genomic_DNA"/>
</dbReference>
<sequence length="248" mass="27609">MRLADLQHGLLAALLDGDESVLSALQDDPRRGSRRALAIQSGSVRGIQSRALAETFPVLERLLGADSFGACTRRYLAENPSRTWSLIALGKALPDWLADFAPLANWPYLPEVAQLEWAWHEVFHAANDPPQDWQQLATLDPDQQAALPLCLPTAARLLHTHYPVLDIWQANQPSEPDTTLDLSGQDAQRLLVIRHGEQWPEIHRLDDPDYALLLATQAGTRLGQLTREPAWAARLPGLVERGWLRLGL</sequence>
<dbReference type="AlphaFoldDB" id="A0A1Y1SGK1"/>
<accession>A0A1Y1SGK1</accession>
<protein>
    <recommendedName>
        <fullName evidence="1">Putative DNA-binding domain-containing protein</fullName>
    </recommendedName>
</protein>
<evidence type="ECO:0000313" key="3">
    <source>
        <dbReference type="Proteomes" id="UP000192342"/>
    </source>
</evidence>
<name>A0A1Y1SGK1_9GAMM</name>
<dbReference type="OrthoDB" id="4146344at2"/>